<dbReference type="SMART" id="SM00841">
    <property type="entry name" value="Elong-fact-P_C"/>
    <property type="match status" value="1"/>
</dbReference>
<dbReference type="FunFam" id="2.40.50.140:FF:000009">
    <property type="entry name" value="Elongation factor P"/>
    <property type="match status" value="1"/>
</dbReference>
<dbReference type="Gene3D" id="2.40.50.140">
    <property type="entry name" value="Nucleic acid-binding proteins"/>
    <property type="match status" value="2"/>
</dbReference>
<evidence type="ECO:0000256" key="4">
    <source>
        <dbReference type="ARBA" id="ARBA00022490"/>
    </source>
</evidence>
<dbReference type="InterPro" id="IPR020599">
    <property type="entry name" value="Transl_elong_fac_P/YeiP"/>
</dbReference>
<evidence type="ECO:0000313" key="12">
    <source>
        <dbReference type="EMBL" id="HGE74891.1"/>
    </source>
</evidence>
<name>A0A7V3RE00_9BACT</name>
<evidence type="ECO:0000256" key="6">
    <source>
        <dbReference type="ARBA" id="ARBA00022917"/>
    </source>
</evidence>
<evidence type="ECO:0000256" key="5">
    <source>
        <dbReference type="ARBA" id="ARBA00022768"/>
    </source>
</evidence>
<dbReference type="CDD" id="cd05794">
    <property type="entry name" value="S1_EF-P_repeat_2"/>
    <property type="match status" value="1"/>
</dbReference>
<comment type="pathway">
    <text evidence="2 7">Protein biosynthesis; polypeptide chain elongation.</text>
</comment>
<evidence type="ECO:0000259" key="11">
    <source>
        <dbReference type="SMART" id="SM01185"/>
    </source>
</evidence>
<dbReference type="AlphaFoldDB" id="A0A7V3RE00"/>
<evidence type="ECO:0000256" key="1">
    <source>
        <dbReference type="ARBA" id="ARBA00004496"/>
    </source>
</evidence>
<dbReference type="SUPFAM" id="SSF50249">
    <property type="entry name" value="Nucleic acid-binding proteins"/>
    <property type="match status" value="2"/>
</dbReference>
<dbReference type="InterPro" id="IPR001059">
    <property type="entry name" value="Transl_elong_P/YeiP_cen"/>
</dbReference>
<organism evidence="12">
    <name type="scientific">Mesoaciditoga lauensis</name>
    <dbReference type="NCBI Taxonomy" id="1495039"/>
    <lineage>
        <taxon>Bacteria</taxon>
        <taxon>Thermotogati</taxon>
        <taxon>Thermotogota</taxon>
        <taxon>Thermotogae</taxon>
        <taxon>Mesoaciditogales</taxon>
        <taxon>Mesoaciditogaceae</taxon>
        <taxon>Mesoaciditoga</taxon>
    </lineage>
</organism>
<proteinExistence type="inferred from homology"/>
<dbReference type="EMBL" id="DTPE01000086">
    <property type="protein sequence ID" value="HGE74891.1"/>
    <property type="molecule type" value="Genomic_DNA"/>
</dbReference>
<evidence type="ECO:0000256" key="3">
    <source>
        <dbReference type="ARBA" id="ARBA00009479"/>
    </source>
</evidence>
<comment type="function">
    <text evidence="7">Involved in peptide bond synthesis. Stimulates efficient translation and peptide-bond synthesis on native or reconstituted 70S ribosomes in vitro. Probably functions indirectly by altering the affinity of the ribosome for aminoacyl-tRNA, thus increasing their reactivity as acceptors for peptidyl transferase.</text>
</comment>
<dbReference type="Pfam" id="PF01132">
    <property type="entry name" value="EFP"/>
    <property type="match status" value="1"/>
</dbReference>
<dbReference type="FunFam" id="2.40.50.140:FF:000004">
    <property type="entry name" value="Elongation factor P"/>
    <property type="match status" value="1"/>
</dbReference>
<dbReference type="Pfam" id="PF08207">
    <property type="entry name" value="EFP_N"/>
    <property type="match status" value="1"/>
</dbReference>
<protein>
    <recommendedName>
        <fullName evidence="7 8">Elongation factor P</fullName>
        <shortName evidence="7">EF-P</shortName>
    </recommendedName>
</protein>
<keyword evidence="4 7" id="KW-0963">Cytoplasm</keyword>
<dbReference type="InterPro" id="IPR008991">
    <property type="entry name" value="Translation_prot_SH3-like_sf"/>
</dbReference>
<dbReference type="GO" id="GO:0003746">
    <property type="term" value="F:translation elongation factor activity"/>
    <property type="evidence" value="ECO:0007669"/>
    <property type="project" value="UniProtKB-UniRule"/>
</dbReference>
<dbReference type="FunFam" id="2.30.30.30:FF:000003">
    <property type="entry name" value="Elongation factor P"/>
    <property type="match status" value="1"/>
</dbReference>
<evidence type="ECO:0000256" key="2">
    <source>
        <dbReference type="ARBA" id="ARBA00004815"/>
    </source>
</evidence>
<dbReference type="Pfam" id="PF09285">
    <property type="entry name" value="Elong-fact-P_C"/>
    <property type="match status" value="1"/>
</dbReference>
<comment type="caution">
    <text evidence="12">The sequence shown here is derived from an EMBL/GenBank/DDBJ whole genome shotgun (WGS) entry which is preliminary data.</text>
</comment>
<evidence type="ECO:0000259" key="10">
    <source>
        <dbReference type="SMART" id="SM00841"/>
    </source>
</evidence>
<dbReference type="PIRSF" id="PIRSF005901">
    <property type="entry name" value="EF-P"/>
    <property type="match status" value="1"/>
</dbReference>
<keyword evidence="6 7" id="KW-0648">Protein biosynthesis</keyword>
<dbReference type="HAMAP" id="MF_00141">
    <property type="entry name" value="EF_P"/>
    <property type="match status" value="1"/>
</dbReference>
<dbReference type="InterPro" id="IPR012340">
    <property type="entry name" value="NA-bd_OB-fold"/>
</dbReference>
<keyword evidence="5 7" id="KW-0251">Elongation factor</keyword>
<dbReference type="InterPro" id="IPR011768">
    <property type="entry name" value="Transl_elongation_fac_P"/>
</dbReference>
<dbReference type="InterPro" id="IPR015365">
    <property type="entry name" value="Elong-fact-P_C"/>
</dbReference>
<evidence type="ECO:0000256" key="9">
    <source>
        <dbReference type="RuleBase" id="RU004389"/>
    </source>
</evidence>
<comment type="subcellular location">
    <subcellularLocation>
        <location evidence="1 7">Cytoplasm</location>
    </subcellularLocation>
</comment>
<evidence type="ECO:0000256" key="7">
    <source>
        <dbReference type="HAMAP-Rule" id="MF_00141"/>
    </source>
</evidence>
<dbReference type="NCBIfam" id="TIGR00038">
    <property type="entry name" value="efp"/>
    <property type="match status" value="1"/>
</dbReference>
<sequence>MIDVSSLRKGMHIVLDGKIYTVVDFEMHKMGRGHSAVVRTRIKDVLSALVQDKTFKSGDQVEEAVLTLKNAQYLYKDDNFAYFMLTDNYEQYSLQLGDIEDNIKFMKENMEMNLLFHDNDVIGVLLPASVILEVVETDPGFKGDTVAGSGKPAILETGLKITIPFFVNKGEKVKIDTRTGDYIERA</sequence>
<dbReference type="GO" id="GO:0043043">
    <property type="term" value="P:peptide biosynthetic process"/>
    <property type="evidence" value="ECO:0007669"/>
    <property type="project" value="InterPro"/>
</dbReference>
<feature type="domain" description="Elongation factor P C-terminal" evidence="10">
    <location>
        <begin position="130"/>
        <end position="185"/>
    </location>
</feature>
<feature type="domain" description="Translation elongation factor P/YeiP central" evidence="11">
    <location>
        <begin position="68"/>
        <end position="122"/>
    </location>
</feature>
<dbReference type="CDD" id="cd04470">
    <property type="entry name" value="S1_EF-P_repeat_1"/>
    <property type="match status" value="1"/>
</dbReference>
<dbReference type="SMART" id="SM01185">
    <property type="entry name" value="EFP"/>
    <property type="match status" value="1"/>
</dbReference>
<dbReference type="UniPathway" id="UPA00345"/>
<dbReference type="InterPro" id="IPR013185">
    <property type="entry name" value="Transl_elong_KOW-like"/>
</dbReference>
<comment type="similarity">
    <text evidence="3 7 9">Belongs to the elongation factor P family.</text>
</comment>
<dbReference type="NCBIfam" id="NF001810">
    <property type="entry name" value="PRK00529.1"/>
    <property type="match status" value="1"/>
</dbReference>
<dbReference type="InterPro" id="IPR014722">
    <property type="entry name" value="Rib_uL2_dom2"/>
</dbReference>
<reference evidence="12" key="1">
    <citation type="journal article" date="2020" name="mSystems">
        <title>Genome- and Community-Level Interaction Insights into Carbon Utilization and Element Cycling Functions of Hydrothermarchaeota in Hydrothermal Sediment.</title>
        <authorList>
            <person name="Zhou Z."/>
            <person name="Liu Y."/>
            <person name="Xu W."/>
            <person name="Pan J."/>
            <person name="Luo Z.H."/>
            <person name="Li M."/>
        </authorList>
    </citation>
    <scope>NUCLEOTIDE SEQUENCE [LARGE SCALE GENOMIC DNA]</scope>
    <source>
        <strain evidence="12">SpSt-966</strain>
    </source>
</reference>
<dbReference type="Gene3D" id="2.30.30.30">
    <property type="match status" value="1"/>
</dbReference>
<dbReference type="GO" id="GO:0005829">
    <property type="term" value="C:cytosol"/>
    <property type="evidence" value="ECO:0007669"/>
    <property type="project" value="UniProtKB-ARBA"/>
</dbReference>
<accession>A0A7V3RE00</accession>
<evidence type="ECO:0000256" key="8">
    <source>
        <dbReference type="NCBIfam" id="TIGR00038"/>
    </source>
</evidence>
<dbReference type="SUPFAM" id="SSF50104">
    <property type="entry name" value="Translation proteins SH3-like domain"/>
    <property type="match status" value="1"/>
</dbReference>
<dbReference type="PANTHER" id="PTHR30053">
    <property type="entry name" value="ELONGATION FACTOR P"/>
    <property type="match status" value="1"/>
</dbReference>
<dbReference type="PANTHER" id="PTHR30053:SF12">
    <property type="entry name" value="ELONGATION FACTOR P (EF-P) FAMILY PROTEIN"/>
    <property type="match status" value="1"/>
</dbReference>
<gene>
    <name evidence="7 12" type="primary">efp</name>
    <name evidence="12" type="ORF">ENX73_02050</name>
</gene>